<dbReference type="OrthoDB" id="6169491at2"/>
<dbReference type="STRING" id="574349.SAMN05443545_101281"/>
<feature type="compositionally biased region" description="Basic residues" evidence="1">
    <location>
        <begin position="119"/>
        <end position="129"/>
    </location>
</feature>
<organism evidence="2 3">
    <name type="scientific">Aidingimonas halophila</name>
    <dbReference type="NCBI Taxonomy" id="574349"/>
    <lineage>
        <taxon>Bacteria</taxon>
        <taxon>Pseudomonadati</taxon>
        <taxon>Pseudomonadota</taxon>
        <taxon>Gammaproteobacteria</taxon>
        <taxon>Oceanospirillales</taxon>
        <taxon>Halomonadaceae</taxon>
        <taxon>Aidingimonas</taxon>
    </lineage>
</organism>
<gene>
    <name evidence="2" type="ORF">SAMN05443545_101281</name>
</gene>
<evidence type="ECO:0000256" key="1">
    <source>
        <dbReference type="SAM" id="MobiDB-lite"/>
    </source>
</evidence>
<name>A0A1H2RDP7_9GAMM</name>
<keyword evidence="3" id="KW-1185">Reference proteome</keyword>
<accession>A0A1H2RDP7</accession>
<proteinExistence type="predicted"/>
<evidence type="ECO:0000313" key="3">
    <source>
        <dbReference type="Proteomes" id="UP000198500"/>
    </source>
</evidence>
<feature type="region of interest" description="Disordered" evidence="1">
    <location>
        <begin position="109"/>
        <end position="129"/>
    </location>
</feature>
<dbReference type="RefSeq" id="WP_092567704.1">
    <property type="nucleotide sequence ID" value="NZ_BMXH01000001.1"/>
</dbReference>
<dbReference type="InterPro" id="IPR024410">
    <property type="entry name" value="Phage_TAC_12"/>
</dbReference>
<evidence type="ECO:0000313" key="2">
    <source>
        <dbReference type="EMBL" id="SDW16954.1"/>
    </source>
</evidence>
<protein>
    <submittedName>
        <fullName evidence="2">Phage tail assembly chaperone, TAC</fullName>
    </submittedName>
</protein>
<sequence length="129" mass="13564">MDLNIDSLRKMGAFAPVGLVKETVEWKQDGETLSATVYVRPMSYKTAVSEVVASRENTDPLAARIAASICNEAGEPVFAAGDITGESDPDRGPLNHALTIALLEVIGRASGQGKSQSRSAKKKNSGTSS</sequence>
<dbReference type="AlphaFoldDB" id="A0A1H2RDP7"/>
<dbReference type="EMBL" id="FNNI01000001">
    <property type="protein sequence ID" value="SDW16954.1"/>
    <property type="molecule type" value="Genomic_DNA"/>
</dbReference>
<dbReference type="Pfam" id="PF16459">
    <property type="entry name" value="Phage_TAC_13"/>
    <property type="match status" value="1"/>
</dbReference>
<dbReference type="Proteomes" id="UP000198500">
    <property type="component" value="Unassembled WGS sequence"/>
</dbReference>
<reference evidence="2 3" key="1">
    <citation type="submission" date="2016-10" db="EMBL/GenBank/DDBJ databases">
        <authorList>
            <person name="de Groot N.N."/>
        </authorList>
    </citation>
    <scope>NUCLEOTIDE SEQUENCE [LARGE SCALE GENOMIC DNA]</scope>
    <source>
        <strain evidence="2 3">DSM 19219</strain>
    </source>
</reference>